<dbReference type="EMBL" id="CP042345">
    <property type="protein sequence ID" value="QEA14672.1"/>
    <property type="molecule type" value="Genomic_DNA"/>
</dbReference>
<dbReference type="Proteomes" id="UP000321172">
    <property type="component" value="Chromosome"/>
</dbReference>
<accession>A0A5B8S0Q2</accession>
<dbReference type="RefSeq" id="WP_147088653.1">
    <property type="nucleotide sequence ID" value="NZ_BAABJD010000002.1"/>
</dbReference>
<evidence type="ECO:0000313" key="2">
    <source>
        <dbReference type="EMBL" id="QEA14672.1"/>
    </source>
</evidence>
<protein>
    <recommendedName>
        <fullName evidence="4">VCBS repeat-containing protein</fullName>
    </recommendedName>
</protein>
<dbReference type="InterPro" id="IPR028994">
    <property type="entry name" value="Integrin_alpha_N"/>
</dbReference>
<organism evidence="2 3">
    <name type="scientific">Novosphingobium ginsenosidimutans</name>
    <dbReference type="NCBI Taxonomy" id="1176536"/>
    <lineage>
        <taxon>Bacteria</taxon>
        <taxon>Pseudomonadati</taxon>
        <taxon>Pseudomonadota</taxon>
        <taxon>Alphaproteobacteria</taxon>
        <taxon>Sphingomonadales</taxon>
        <taxon>Sphingomonadaceae</taxon>
        <taxon>Novosphingobium</taxon>
    </lineage>
</organism>
<gene>
    <name evidence="2" type="ORF">FRF71_00205</name>
</gene>
<dbReference type="KEGG" id="ngf:FRF71_00205"/>
<dbReference type="SUPFAM" id="SSF69318">
    <property type="entry name" value="Integrin alpha N-terminal domain"/>
    <property type="match status" value="1"/>
</dbReference>
<feature type="signal peptide" evidence="1">
    <location>
        <begin position="1"/>
        <end position="18"/>
    </location>
</feature>
<reference evidence="2 3" key="1">
    <citation type="journal article" date="2013" name="J. Microbiol. Biotechnol.">
        <title>Novosphingobium ginsenosidimutans sp. nov., with the ability to convert ginsenoside.</title>
        <authorList>
            <person name="Kim J.K."/>
            <person name="He D."/>
            <person name="Liu Q.M."/>
            <person name="Park H.Y."/>
            <person name="Jung M.S."/>
            <person name="Yoon M.H."/>
            <person name="Kim S.C."/>
            <person name="Im W.T."/>
        </authorList>
    </citation>
    <scope>NUCLEOTIDE SEQUENCE [LARGE SCALE GENOMIC DNA]</scope>
    <source>
        <strain evidence="2 3">FW-6</strain>
    </source>
</reference>
<evidence type="ECO:0000256" key="1">
    <source>
        <dbReference type="SAM" id="SignalP"/>
    </source>
</evidence>
<dbReference type="OrthoDB" id="8595012at2"/>
<feature type="chain" id="PRO_5022847351" description="VCBS repeat-containing protein" evidence="1">
    <location>
        <begin position="19"/>
        <end position="160"/>
    </location>
</feature>
<name>A0A5B8S0Q2_9SPHN</name>
<sequence length="160" mass="17171">MRVFLALAIGLGASAAIAAPSPSKSDRAIFAAAGMVWKGGAWRSNCDDPGTAGYLGGAIERLGDINGDGREEVIVTEGSSYCYGTAETAFWLLSAQPDGKWRLIHRDTGVPMVLKTRGMANWPDVAIGGPGFCFPVKRWNGTAYVPNRFEYEGKRCRPAR</sequence>
<dbReference type="AlphaFoldDB" id="A0A5B8S0Q2"/>
<proteinExistence type="predicted"/>
<keyword evidence="1" id="KW-0732">Signal</keyword>
<evidence type="ECO:0000313" key="3">
    <source>
        <dbReference type="Proteomes" id="UP000321172"/>
    </source>
</evidence>
<evidence type="ECO:0008006" key="4">
    <source>
        <dbReference type="Google" id="ProtNLM"/>
    </source>
</evidence>
<keyword evidence="3" id="KW-1185">Reference proteome</keyword>